<dbReference type="Gene3D" id="1.25.10.20">
    <property type="entry name" value="Vitellinogen, superhelical"/>
    <property type="match status" value="1"/>
</dbReference>
<comment type="subcellular location">
    <subcellularLocation>
        <location evidence="1">Secreted</location>
    </subcellularLocation>
</comment>
<dbReference type="GO" id="GO:0034361">
    <property type="term" value="C:very-low-density lipoprotein particle"/>
    <property type="evidence" value="ECO:0007669"/>
    <property type="project" value="TreeGrafter"/>
</dbReference>
<protein>
    <recommendedName>
        <fullName evidence="8">Vitellogenin domain-containing protein</fullName>
    </recommendedName>
</protein>
<dbReference type="SMART" id="SM00638">
    <property type="entry name" value="LPD_N"/>
    <property type="match status" value="1"/>
</dbReference>
<dbReference type="Pfam" id="PF09172">
    <property type="entry name" value="Vit_open_b-sht"/>
    <property type="match status" value="1"/>
</dbReference>
<dbReference type="Gene3D" id="2.20.50.20">
    <property type="entry name" value="Lipovitellin. Chain A, domain 3"/>
    <property type="match status" value="1"/>
</dbReference>
<dbReference type="GO" id="GO:0042632">
    <property type="term" value="P:cholesterol homeostasis"/>
    <property type="evidence" value="ECO:0007669"/>
    <property type="project" value="TreeGrafter"/>
</dbReference>
<evidence type="ECO:0000256" key="4">
    <source>
        <dbReference type="ARBA" id="ARBA00022729"/>
    </source>
</evidence>
<accession>A0A8C7PGR6</accession>
<dbReference type="GO" id="GO:0034359">
    <property type="term" value="C:mature chylomicron"/>
    <property type="evidence" value="ECO:0007669"/>
    <property type="project" value="TreeGrafter"/>
</dbReference>
<evidence type="ECO:0000256" key="7">
    <source>
        <dbReference type="PROSITE-ProRule" id="PRU00557"/>
    </source>
</evidence>
<dbReference type="InterPro" id="IPR052418">
    <property type="entry name" value="Apolipoprotein_B"/>
</dbReference>
<name>A0A8C7PGR6_ONCMY</name>
<proteinExistence type="predicted"/>
<dbReference type="InterPro" id="IPR011030">
    <property type="entry name" value="Lipovitellin_superhlx_dom"/>
</dbReference>
<keyword evidence="2" id="KW-0813">Transport</keyword>
<reference evidence="9" key="1">
    <citation type="submission" date="2020-07" db="EMBL/GenBank/DDBJ databases">
        <title>A long reads based de novo assembly of the rainbow trout Arlee double haploid line genome.</title>
        <authorList>
            <person name="Gao G."/>
            <person name="Palti Y."/>
        </authorList>
    </citation>
    <scope>NUCLEOTIDE SEQUENCE [LARGE SCALE GENOMIC DNA]</scope>
</reference>
<evidence type="ECO:0000256" key="6">
    <source>
        <dbReference type="ARBA" id="ARBA00023180"/>
    </source>
</evidence>
<dbReference type="InterPro" id="IPR015255">
    <property type="entry name" value="Vitellinogen_open_b-sht"/>
</dbReference>
<dbReference type="InterPro" id="IPR015819">
    <property type="entry name" value="Lipid_transp_b-sht_shell"/>
</dbReference>
<dbReference type="GO" id="GO:0034362">
    <property type="term" value="C:low-density lipoprotein particle"/>
    <property type="evidence" value="ECO:0007669"/>
    <property type="project" value="TreeGrafter"/>
</dbReference>
<dbReference type="PANTHER" id="PTHR13769">
    <property type="entry name" value="APOLIPOPROTEIN B"/>
    <property type="match status" value="1"/>
</dbReference>
<dbReference type="Proteomes" id="UP000694395">
    <property type="component" value="Chromosome 8"/>
</dbReference>
<reference evidence="9" key="2">
    <citation type="submission" date="2025-08" db="UniProtKB">
        <authorList>
            <consortium name="Ensembl"/>
        </authorList>
    </citation>
    <scope>IDENTIFICATION</scope>
</reference>
<dbReference type="Pfam" id="PF01347">
    <property type="entry name" value="Vitellogenin_N"/>
    <property type="match status" value="1"/>
</dbReference>
<evidence type="ECO:0000313" key="10">
    <source>
        <dbReference type="Proteomes" id="UP000694395"/>
    </source>
</evidence>
<keyword evidence="6" id="KW-0325">Glycoprotein</keyword>
<dbReference type="PANTHER" id="PTHR13769:SF5">
    <property type="entry name" value="APOLIPOPROTEIN B-100-RELATED"/>
    <property type="match status" value="1"/>
</dbReference>
<dbReference type="GO" id="GO:0050750">
    <property type="term" value="F:low-density lipoprotein particle receptor binding"/>
    <property type="evidence" value="ECO:0007669"/>
    <property type="project" value="TreeGrafter"/>
</dbReference>
<dbReference type="SUPFAM" id="SSF56968">
    <property type="entry name" value="Lipovitellin-phosvitin complex, beta-sheet shell regions"/>
    <property type="match status" value="2"/>
</dbReference>
<dbReference type="GO" id="GO:0006642">
    <property type="term" value="P:triglyceride mobilization"/>
    <property type="evidence" value="ECO:0007669"/>
    <property type="project" value="TreeGrafter"/>
</dbReference>
<dbReference type="SUPFAM" id="SSF48431">
    <property type="entry name" value="Lipovitellin-phosvitin complex, superhelical domain"/>
    <property type="match status" value="1"/>
</dbReference>
<keyword evidence="5" id="KW-0445">Lipid transport</keyword>
<keyword evidence="4" id="KW-0732">Signal</keyword>
<dbReference type="GO" id="GO:0030301">
    <property type="term" value="P:cholesterol transport"/>
    <property type="evidence" value="ECO:0007669"/>
    <property type="project" value="TreeGrafter"/>
</dbReference>
<evidence type="ECO:0000313" key="9">
    <source>
        <dbReference type="Ensembl" id="ENSOMYP00000021408.2"/>
    </source>
</evidence>
<keyword evidence="3" id="KW-0964">Secreted</keyword>
<dbReference type="InterPro" id="IPR015817">
    <property type="entry name" value="Vitellinogen_open_b-sht_sub1"/>
</dbReference>
<evidence type="ECO:0000256" key="5">
    <source>
        <dbReference type="ARBA" id="ARBA00023055"/>
    </source>
</evidence>
<keyword evidence="10" id="KW-1185">Reference proteome</keyword>
<dbReference type="Pfam" id="PF06448">
    <property type="entry name" value="DUF1081"/>
    <property type="match status" value="1"/>
</dbReference>
<dbReference type="InterPro" id="IPR001747">
    <property type="entry name" value="Vitellogenin_N"/>
</dbReference>
<dbReference type="Ensembl" id="ENSOMYT00000023494.2">
    <property type="protein sequence ID" value="ENSOMYP00000021408.2"/>
    <property type="gene ID" value="ENSOMYG00000009627.2"/>
</dbReference>
<sequence length="2525" mass="275927">MEKHPLKFVVEGVYDVKLYPEEDESVTILNIKRGIVSALAVPLLEEENNKKMPTIHGMCKTNYKVNAMENIATDISLNRDLSKCDHFIPQRDHTSPLALISGMHYPLAQLIRSSQTCNYKFDNDKKHMISGACTENHILVPFSHKGEYGVTNVGKQFLTLLEVSTYNERVFDHNVANLKGLPMEADEDKSVVQDKDAPLAVLRELATLSNGEKRAHLFQQLVSMVRGMKAETLSPAIPEALKVSGPLTYQVLAQCGTPECSSAIMQILRTFDNSAFEVDAIVFAMGLVPNPSALLVNDMLAMARYKQSKPILYALSNVVKRFYKAEGKVTPEIEAVAEFAVAQLGDCTGDNEQNFLVLRVIGNMAAAMGAASPALKSAMIQCVNEPAASLEVQQAAIQAFKQTPVPEEGREVLMQALLNGASPLQKRVAAYLVLMKDPQPAELAQLAAALPIEEDQQAKSFVISHLTNILASTAAETQELRQKILDALQDNEVGTVMDPTKFSRNYMIGSVQGNMLFEGTSYLPKEVMLEMTLKAFGYNVDMVEVGMEGKGLEPTVEALFGENGFFPDTVLKAVYFVSDKMPLQVNEVMKRMMPALKKDRMKRQASQNIVREIGRNLNRLVRDLKAQESPEAMIYLRLLGNELGYLKTNELEKMAYSAGLMIDNVLKMFPTDLMKGLMTNADNEVFAHYIFMDNEFFLPTATGVPLKIALSGTFTPGIKGGLHITPDMSEVSFMPSAGIEFVARVGSHIPEYLLSGLEMHTSLYHESGLSAKLVMADKQIKLTIPAPQGPAKLISITNKLFEVTSAGVKPIPSLVEDRIDVSECTPFLAGMKYCTTLQYSDASSHDTAPYFPFTGDSKLAVELHPTGDVTEYTATIGYELLREGEEGRQKVDTVKVVLKAEGIAKLQNPSFRLLVPSIKADATVTANVKRGEELELELESDIKLPETTSVQKITLKYGMQAFNIDQPLYDKLFSFLINFNCTFLRALPGFKCQVSMGKSLKCHLIYNEFLLLSAYHFSNERIFIAIPLPLGGKSSEELNFPAALTTPHLALPLLGLDIASMEIPIPELFIPETLDVFVPLFGKAQLSTKVKSNFYNLEGSVSAGKDAAETPSYSAKFDVTGSCSMELLCIKIEGSGLLATTPADSIKAHVKTSVSHKLIDASISIREVGTVTDNKINVKSSSKIEATSPMGLSVNLEHTGQISGDSNLEGTVKAGPVYGTTITTQSFTIFPFRPEAKIDSSLKIDSTILMAQNTIAASFANGELSVVSNTNAFEDILTHAAELAFKDNQLSLKCDTNALALGMNIHNQVEGSVGSGAVTIKMETNTEYSTNRIYSLLTGSLDVNGLAVNSDATVKLLENKAAHKATLTMNKDGLATSGTTTLQGPFEELKHTYEINYADLTANAKCSTTGKLLGAHMSHNTELEIVGLAARIQNDARFNSQPFRFDNTIRASIIPFDFNLDAIFNADGDLILYGKQSAQLYGKFLLKAQPLAFASSHECRASITQKLDNGFSLETTLDNKIDTLLTPQEQKATLRVKSKVNNHALNQEVSAYNNDERLGLELSATLLTGLLNTAASEEQEFTISGFLKYDKNTDSHLINLPFLESLPAILENIKITIVSMAEKLQNYINSEEIKAKLEALPQHVSDFVTKLNLEGKAVQLKQDLITLTQAFLVNLKTAFEKLLIDLSSRIQGIVDVTKDMIASGILSETVIQRLNQELNFSFPALPKVAAEKLLEIPTLQIPEIKLPAIPSEISVPCFGKLYGEISVITPVYSIRSSAELWNNTENEMTPQFTALLATQATSPSIEILNFNLNSSVRVAIPKMRRMIVAETLKLIHNALSVEHQASVIIYGFSSQGGISASVDTTYKHQINIPILGFTNGASVTQKVVARLEDTTITLTVGNDGAMKFNFHEGTHKCDLHFAISPSTAKLTISADTDTVLLKMKQTLNADAVMYRHITFDARFEAEGPEVKNSLLVASGNADYGYLKIELKANHDTELVGDLSGILSNSLNIVINPSEVVFDFQNKGNTKLRFNEALVAKIDLQNDYSAIIKPEAQQINTVALARFNQYKSSYNFTIDNNKKEAGIFATVNSEANLEFLTTPISIPEIELSFLNMRIPAINDLNLYEHTGLKNILTTTEQSLDVDSKILYQKGQFYSLGNLITELSLKSPIFNLNANAGLYTEDDVVFRLGATTASVFEALKVKLDGTSSLTTKRGLKLATSLSLENPHIEGNHDSTISLNTDNLEAAVSVATGAKIALPILNLEVSQQLVADTKTKPNAASTLKLKGDFNLPLIKTIGKAEADHSLKLEGTLEYISVESSIQGTIDGIILEYNAVLGALDNEANIYLNADGLRSTSKIIANAKLSNGETIVLEMDVDESLAVEASVSRVYAVLKFMSTNKANVITFNTNGKHVAHATIDFAPLTSLTADVEIDMFQPSNMGDISLFEKTAVELTCTKQKISTTAKIATPVYTTEMAAELEGDSPVFKATLKSSATSAIVLLDYDMDGKFLRSCLTMLIKITDIM</sequence>
<evidence type="ECO:0000256" key="1">
    <source>
        <dbReference type="ARBA" id="ARBA00004613"/>
    </source>
</evidence>
<evidence type="ECO:0000256" key="2">
    <source>
        <dbReference type="ARBA" id="ARBA00022448"/>
    </source>
</evidence>
<dbReference type="PROSITE" id="PS51211">
    <property type="entry name" value="VITELLOGENIN"/>
    <property type="match status" value="1"/>
</dbReference>
<dbReference type="InterPro" id="IPR009454">
    <property type="entry name" value="Lipid_transpt_open_b-sht"/>
</dbReference>
<feature type="domain" description="Vitellogenin" evidence="8">
    <location>
        <begin position="1"/>
        <end position="559"/>
    </location>
</feature>
<comment type="caution">
    <text evidence="7">Lacks conserved residue(s) required for the propagation of feature annotation.</text>
</comment>
<dbReference type="GO" id="GO:0042953">
    <property type="term" value="P:lipoprotein transport"/>
    <property type="evidence" value="ECO:0007669"/>
    <property type="project" value="TreeGrafter"/>
</dbReference>
<reference evidence="9" key="3">
    <citation type="submission" date="2025-09" db="UniProtKB">
        <authorList>
            <consortium name="Ensembl"/>
        </authorList>
    </citation>
    <scope>IDENTIFICATION</scope>
</reference>
<organism evidence="9 10">
    <name type="scientific">Oncorhynchus mykiss</name>
    <name type="common">Rainbow trout</name>
    <name type="synonym">Salmo gairdneri</name>
    <dbReference type="NCBI Taxonomy" id="8022"/>
    <lineage>
        <taxon>Eukaryota</taxon>
        <taxon>Metazoa</taxon>
        <taxon>Chordata</taxon>
        <taxon>Craniata</taxon>
        <taxon>Vertebrata</taxon>
        <taxon>Euteleostomi</taxon>
        <taxon>Actinopterygii</taxon>
        <taxon>Neopterygii</taxon>
        <taxon>Teleostei</taxon>
        <taxon>Protacanthopterygii</taxon>
        <taxon>Salmoniformes</taxon>
        <taxon>Salmonidae</taxon>
        <taxon>Salmoninae</taxon>
        <taxon>Oncorhynchus</taxon>
    </lineage>
</organism>
<evidence type="ECO:0000256" key="3">
    <source>
        <dbReference type="ARBA" id="ARBA00022525"/>
    </source>
</evidence>
<dbReference type="InterPro" id="IPR015816">
    <property type="entry name" value="Vitellinogen_b-sht_N"/>
</dbReference>
<dbReference type="Gene3D" id="2.30.230.10">
    <property type="entry name" value="Lipovitellin, beta-sheet shell regions, chain A"/>
    <property type="match status" value="1"/>
</dbReference>
<dbReference type="GeneTree" id="ENSGT00590000083139"/>
<dbReference type="GO" id="GO:0120020">
    <property type="term" value="F:cholesterol transfer activity"/>
    <property type="evidence" value="ECO:0007669"/>
    <property type="project" value="TreeGrafter"/>
</dbReference>
<dbReference type="Gene3D" id="2.20.80.10">
    <property type="entry name" value="Lipovitellin-phosvitin complex, chain A, domain 4"/>
    <property type="match status" value="1"/>
</dbReference>
<dbReference type="SMART" id="SM01169">
    <property type="entry name" value="DUF1943"/>
    <property type="match status" value="1"/>
</dbReference>
<gene>
    <name evidence="9" type="primary">LOC110529382</name>
</gene>
<evidence type="ECO:0000259" key="8">
    <source>
        <dbReference type="PROSITE" id="PS51211"/>
    </source>
</evidence>